<evidence type="ECO:0000256" key="7">
    <source>
        <dbReference type="ARBA" id="ARBA00023077"/>
    </source>
</evidence>
<dbReference type="CDD" id="cd01347">
    <property type="entry name" value="ligand_gated_channel"/>
    <property type="match status" value="1"/>
</dbReference>
<dbReference type="SUPFAM" id="SSF56935">
    <property type="entry name" value="Porins"/>
    <property type="match status" value="1"/>
</dbReference>
<evidence type="ECO:0000256" key="4">
    <source>
        <dbReference type="ARBA" id="ARBA00022452"/>
    </source>
</evidence>
<dbReference type="InterPro" id="IPR036942">
    <property type="entry name" value="Beta-barrel_TonB_sf"/>
</dbReference>
<dbReference type="InterPro" id="IPR037066">
    <property type="entry name" value="Plug_dom_sf"/>
</dbReference>
<evidence type="ECO:0000256" key="2">
    <source>
        <dbReference type="ARBA" id="ARBA00009810"/>
    </source>
</evidence>
<proteinExistence type="inferred from homology"/>
<dbReference type="InterPro" id="IPR010949">
    <property type="entry name" value="TonB_Hb/transfer/lactofer_rcpt"/>
</dbReference>
<dbReference type="Proteomes" id="UP000436822">
    <property type="component" value="Unassembled WGS sequence"/>
</dbReference>
<dbReference type="GO" id="GO:0015232">
    <property type="term" value="F:heme transmembrane transporter activity"/>
    <property type="evidence" value="ECO:0007669"/>
    <property type="project" value="InterPro"/>
</dbReference>
<evidence type="ECO:0000256" key="10">
    <source>
        <dbReference type="PROSITE-ProRule" id="PRU01360"/>
    </source>
</evidence>
<keyword evidence="15" id="KW-1185">Reference proteome</keyword>
<gene>
    <name evidence="14" type="primary">hmuA</name>
    <name evidence="14" type="ORF">KIN_17660</name>
</gene>
<accession>A0A6N6JHK0</accession>
<dbReference type="Gene3D" id="2.40.170.20">
    <property type="entry name" value="TonB-dependent receptor, beta-barrel domain"/>
    <property type="match status" value="1"/>
</dbReference>
<dbReference type="AlphaFoldDB" id="A0A6N6JHK0"/>
<organism evidence="14 15">
    <name type="scientific">Litoreibacter roseus</name>
    <dbReference type="NCBI Taxonomy" id="2601869"/>
    <lineage>
        <taxon>Bacteria</taxon>
        <taxon>Pseudomonadati</taxon>
        <taxon>Pseudomonadota</taxon>
        <taxon>Alphaproteobacteria</taxon>
        <taxon>Rhodobacterales</taxon>
        <taxon>Roseobacteraceae</taxon>
        <taxon>Litoreibacter</taxon>
    </lineage>
</organism>
<dbReference type="InterPro" id="IPR000531">
    <property type="entry name" value="Beta-barrel_TonB"/>
</dbReference>
<evidence type="ECO:0000256" key="3">
    <source>
        <dbReference type="ARBA" id="ARBA00022448"/>
    </source>
</evidence>
<evidence type="ECO:0000256" key="6">
    <source>
        <dbReference type="ARBA" id="ARBA00022729"/>
    </source>
</evidence>
<feature type="domain" description="TonB-dependent receptor plug" evidence="13">
    <location>
        <begin position="16"/>
        <end position="120"/>
    </location>
</feature>
<keyword evidence="14" id="KW-0675">Receptor</keyword>
<sequence length="648" mass="71374">MPPLILGTALRDDRDIRDTPVAATVAEGENLERRQADTYEELIGDIPGVVIEGGPRGIAQEPNIRGFQDEQVVLRVDGGRLNFNQAHRGRFFFDPDIVQRVEVVRGGGSTLFGSGAIGGVIAVDTKDATDLLSAGQTTGARLRFGFSDNGEVYSPTATVYGDWGKFDTLAFIGTRQFDAPLDDGAGDDILRSEVDKVNGVLKFGFEPTPDHRFELSLSHYDDEGTTPAAADSASRGERDVERSAEIFTGRLSWDWNPRNSNLVDLSVLIYGNELDIREDRLVDGRADQTEYDTFGFEVVNRSRFDIGIPVSLVYGIEVFRDTQSGTRNGDDRVQFPDSQADTTGLFAEATFGVTNRLDFIAGVRHDDYSRDVDDPTLADVDETFFSPRIGFSYRPNDTWQLFGNLARAFRAPTLTELYNDGEHFSVDFGPGLTGVNSFVPNPDLEEEESTQVELGARFERADFARPGDILRFSVNAYYAEVDNFIDSVVTDFDFSSAFTGFVFGTTSQRNVDAELYGFEAEMDYDAGLWFAGLGLSMPRGKQKNGEALGSIPQERLVTTLGYRPLDDLELGLRATFAADQDDVPEGGSPGESYGLLDMFGSWVPSDGPLEGSVFRAGIDNVFDEDYTIYPNELPQSGRTFKVSVSHQF</sequence>
<name>A0A6N6JHK0_9RHOB</name>
<keyword evidence="8 10" id="KW-0472">Membrane</keyword>
<comment type="similarity">
    <text evidence="2 10 11">Belongs to the TonB-dependent receptor family.</text>
</comment>
<dbReference type="InterPro" id="IPR012910">
    <property type="entry name" value="Plug_dom"/>
</dbReference>
<keyword evidence="5 10" id="KW-0812">Transmembrane</keyword>
<dbReference type="Pfam" id="PF00593">
    <property type="entry name" value="TonB_dep_Rec_b-barrel"/>
    <property type="match status" value="1"/>
</dbReference>
<comment type="subcellular location">
    <subcellularLocation>
        <location evidence="1 10">Cell outer membrane</location>
        <topology evidence="1 10">Multi-pass membrane protein</topology>
    </subcellularLocation>
</comment>
<evidence type="ECO:0000259" key="12">
    <source>
        <dbReference type="Pfam" id="PF00593"/>
    </source>
</evidence>
<evidence type="ECO:0000313" key="15">
    <source>
        <dbReference type="Proteomes" id="UP000436822"/>
    </source>
</evidence>
<dbReference type="GO" id="GO:0009279">
    <property type="term" value="C:cell outer membrane"/>
    <property type="evidence" value="ECO:0007669"/>
    <property type="project" value="UniProtKB-SubCell"/>
</dbReference>
<keyword evidence="9 10" id="KW-0998">Cell outer membrane</keyword>
<evidence type="ECO:0000256" key="5">
    <source>
        <dbReference type="ARBA" id="ARBA00022692"/>
    </source>
</evidence>
<reference evidence="14 15" key="1">
    <citation type="submission" date="2019-12" db="EMBL/GenBank/DDBJ databases">
        <title>Litoreibacter badius sp. nov., a novel bacteriochlorophyll a-containing bacterium in the genus Litoreibacter.</title>
        <authorList>
            <person name="Kanamuro M."/>
            <person name="Takabe Y."/>
            <person name="Mori K."/>
            <person name="Takaichi S."/>
            <person name="Hanada S."/>
        </authorList>
    </citation>
    <scope>NUCLEOTIDE SEQUENCE [LARGE SCALE GENOMIC DNA]</scope>
    <source>
        <strain evidence="14 15">K6</strain>
    </source>
</reference>
<dbReference type="PANTHER" id="PTHR30069:SF41">
    <property type="entry name" value="HEME_HEMOPEXIN UTILIZATION PROTEIN C"/>
    <property type="match status" value="1"/>
</dbReference>
<keyword evidence="6" id="KW-0732">Signal</keyword>
<dbReference type="EMBL" id="BLJE01000002">
    <property type="protein sequence ID" value="GFE64692.1"/>
    <property type="molecule type" value="Genomic_DNA"/>
</dbReference>
<keyword evidence="7 11" id="KW-0798">TonB box</keyword>
<dbReference type="GO" id="GO:0044718">
    <property type="term" value="P:siderophore transmembrane transport"/>
    <property type="evidence" value="ECO:0007669"/>
    <property type="project" value="TreeGrafter"/>
</dbReference>
<evidence type="ECO:0000313" key="14">
    <source>
        <dbReference type="EMBL" id="GFE64692.1"/>
    </source>
</evidence>
<dbReference type="Gene3D" id="2.170.130.10">
    <property type="entry name" value="TonB-dependent receptor, plug domain"/>
    <property type="match status" value="1"/>
</dbReference>
<dbReference type="PROSITE" id="PS52016">
    <property type="entry name" value="TONB_DEPENDENT_REC_3"/>
    <property type="match status" value="1"/>
</dbReference>
<dbReference type="NCBIfam" id="TIGR01785">
    <property type="entry name" value="TonB-hemin"/>
    <property type="match status" value="1"/>
</dbReference>
<evidence type="ECO:0000256" key="11">
    <source>
        <dbReference type="RuleBase" id="RU003357"/>
    </source>
</evidence>
<dbReference type="Pfam" id="PF07715">
    <property type="entry name" value="Plug"/>
    <property type="match status" value="1"/>
</dbReference>
<dbReference type="InterPro" id="IPR039426">
    <property type="entry name" value="TonB-dep_rcpt-like"/>
</dbReference>
<dbReference type="InterPro" id="IPR011276">
    <property type="entry name" value="TonB_haem/Hb_rcpt"/>
</dbReference>
<evidence type="ECO:0000256" key="8">
    <source>
        <dbReference type="ARBA" id="ARBA00023136"/>
    </source>
</evidence>
<evidence type="ECO:0000256" key="9">
    <source>
        <dbReference type="ARBA" id="ARBA00023237"/>
    </source>
</evidence>
<evidence type="ECO:0000256" key="1">
    <source>
        <dbReference type="ARBA" id="ARBA00004571"/>
    </source>
</evidence>
<keyword evidence="3 10" id="KW-0813">Transport</keyword>
<comment type="caution">
    <text evidence="14">The sequence shown here is derived from an EMBL/GenBank/DDBJ whole genome shotgun (WGS) entry which is preliminary data.</text>
</comment>
<keyword evidence="4 10" id="KW-1134">Transmembrane beta strand</keyword>
<feature type="domain" description="TonB-dependent receptor-like beta-barrel" evidence="12">
    <location>
        <begin position="208"/>
        <end position="621"/>
    </location>
</feature>
<protein>
    <submittedName>
        <fullName evidence="14">TonB-dependent receptor</fullName>
    </submittedName>
</protein>
<dbReference type="GO" id="GO:0015344">
    <property type="term" value="F:siderophore uptake transmembrane transporter activity"/>
    <property type="evidence" value="ECO:0007669"/>
    <property type="project" value="TreeGrafter"/>
</dbReference>
<dbReference type="PANTHER" id="PTHR30069">
    <property type="entry name" value="TONB-DEPENDENT OUTER MEMBRANE RECEPTOR"/>
    <property type="match status" value="1"/>
</dbReference>
<dbReference type="NCBIfam" id="TIGR01786">
    <property type="entry name" value="TonB-hemlactrns"/>
    <property type="match status" value="1"/>
</dbReference>
<evidence type="ECO:0000259" key="13">
    <source>
        <dbReference type="Pfam" id="PF07715"/>
    </source>
</evidence>